<keyword evidence="4" id="KW-0493">Microtubule</keyword>
<organism evidence="16 17">
    <name type="scientific">Pomacea canaliculata</name>
    <name type="common">Golden apple snail</name>
    <dbReference type="NCBI Taxonomy" id="400727"/>
    <lineage>
        <taxon>Eukaryota</taxon>
        <taxon>Metazoa</taxon>
        <taxon>Spiralia</taxon>
        <taxon>Lophotrochozoa</taxon>
        <taxon>Mollusca</taxon>
        <taxon>Gastropoda</taxon>
        <taxon>Caenogastropoda</taxon>
        <taxon>Architaenioglossa</taxon>
        <taxon>Ampullarioidea</taxon>
        <taxon>Ampullariidae</taxon>
        <taxon>Pomacea</taxon>
    </lineage>
</organism>
<dbReference type="STRING" id="400727.A0A2T7PYF2"/>
<name>A0A2T7PYF2_POMCA</name>
<feature type="coiled-coil region" evidence="14">
    <location>
        <begin position="377"/>
        <end position="404"/>
    </location>
</feature>
<keyword evidence="12" id="KW-0206">Cytoskeleton</keyword>
<keyword evidence="11" id="KW-0505">Motor protein</keyword>
<dbReference type="FunFam" id="1.10.8.710:FF:000002">
    <property type="entry name" value="dynein heavy chain 17, axonemal"/>
    <property type="match status" value="1"/>
</dbReference>
<keyword evidence="10" id="KW-0969">Cilium</keyword>
<dbReference type="Pfam" id="PF12777">
    <property type="entry name" value="MT"/>
    <property type="match status" value="2"/>
</dbReference>
<evidence type="ECO:0000256" key="7">
    <source>
        <dbReference type="ARBA" id="ARBA00022840"/>
    </source>
</evidence>
<dbReference type="FunFam" id="3.40.50.300:FF:002141">
    <property type="entry name" value="Dynein heavy chain"/>
    <property type="match status" value="1"/>
</dbReference>
<dbReference type="InterPro" id="IPR024317">
    <property type="entry name" value="Dynein_heavy_chain_D4_dom"/>
</dbReference>
<evidence type="ECO:0000256" key="9">
    <source>
        <dbReference type="ARBA" id="ARBA00023054"/>
    </source>
</evidence>
<sequence>MSLRKKINCHFAKQARGYFSPDQILKGDPEESMPGIRKGLNILYKFKKSFEEHQQKIQTYFKDNREPRLWNFNSDAIFSRFDKFTHLVETVVEFMDTYANFLLNMKDMDRRLGTIVARGFDDCTTLEAAFKIILMMSGLLKRPLIAKDFECKYPILMNMLNEELDTSKLIVEKQLASIRNKQERPFIHKNMPQTAGLLRWAHEIRERVGKPVTLFGNLNHPCVKSDNAELLFVKYDELMDLLGQFEDDVYGKWIAGVDEACAFNLGQPLITRNKKTNLISVNFDPKLVAVLREVKYVKLRQKEGIPSSAETLYAQNNTFFKFVANLDMSVRWYNKVRKEALDVEFPLIEAELTRLDSELQEAETGLHWKDEGVWEYIVKIRDKIHDLERRVQKSKDNVATIQNIMTTWNTTPLYERREEKTSCYLNLDNRYDRCAKRYAEIDAAGERIHGLLQENLQLLGASEDTATWKAYVDYVDEMVVAGFVGTVVCSLQYFLDNTDAAKQPEPLLRAIMELIVPEIVFSPAMEYGVSDSLMKLIEGLMNDVYKQASHVPRLSLRSGKSYENEMDEMEDLNTMREELMERSQSVMHQANEYKHSFNDYAYLWVDDRDQFMRMFLLYGRQVTHYELEAETAIPENPPTLEQFKGQIDSYEKIYLDAQNIEGKKLIDSWFLIYSEPFKQGLINTIKTWSFMFKQHLIDNVKNSMVACTACKDWKTSLKGLKWVWREVKEGDYDSLVKVMGFLGEVRERMAETDEMFEPLKQKIELLKTYNQEMPENVFLQLQTLPEMWANTKKASITTKQAIAPIQANEVMNIQRRVAAFDVTQHKYREKFRGLEFFRSSCKKPYDLLDQINVEIEELEAEMTALGEAGHLFAVAVPEYKQLRFCRKEIRFVKQLWDHVYVVSSSFDEWRSTPWKDINVEQMDMDCKKFAKDIRALDKEMRAWDVYTVMEDDIKNMITSLKAVHFVMDEHTVLMDLLKLNLHKYEEEVRTIVDKAVKETSMEKLLRELDVTWKQMEFEHIQHPRTGITLLRASEEVVETLEDNQSQVQNMMASKYIAFFLKEVSQWQIKLSTADQVVNIYMEVQRTWQHLESIFIGSEDIRNQLPEDSARFEMIDKKFKEIVKSVTKTKNVVKATNIPNLYEKLDYLQGELAKCEKALAEYLETKRLAFPRFYFVSSADLLDILSNGNSPPSVMKHLTKLFDSLAKLKLEKDSAGTELKSANGMWSKDGEYVALAKSCDLQGQVENWLNNVLDVMIITVRHEMSEAIVCYEDKARDEWLFDFPAQVALCGTQIWWTTEVNQAFARLEEGFENAMKDYNKKQIQQLNALINRLIGDLSKGDRQKIMTVCTIDVHARDVVAKMILQKVDSSQAFVWLSQLRHRWDDKVQDCFANICDAQILYSHEYLGNTPRLVITPLTDRCYITLTQSLHLIMGGAPAGPAGTGKTETTKDLGRALGIMVYVFNCSEQMDYKSVGNIYKGLAQSGTWGCFDEFNRIAVEVLSVIAVQVKSIQDAIRDKKPCAMVVPDFELICEIMLVAEGFIEARLLARKFITLYSLCKELLSKQDHYDWGLRAIKSVLVVAGALKRGDRARPEDQVLMRALRDFNVPKIVVEDMPVFMGLIGDLFPALDVPRKRDLELEKNIHKATVQVSLQPEDNFILKCVQLQELFEVRHSVFLLGPAGCGKSKVWTTLQRTYKNLGRKPTSVILDPKSVSNDELFGIINPATREWKDGLFAVVMRDLANMTGDGSKWIVLDGDIDPMWIESLNTVMDDNKILTLASNERIPLTPTMRLLFEISHLKTATPATVSRAGILFINTTDLGWNPFVQSWIESREVQTEKANLTVLFERYVPILLDVLKVRFKKITPIVEIAHVQMLCHLLECLLKPEVINPDSPKELYELYFTFACIWAFGGVLFQDQLTDHRVEFTKWWTTEMKAVKFPSTGTVFDYYIDPESKKFEPWTKLVPNFEFNPDEPLQATLVHTAETTRTRFFLDMLIAKKQPVMLVGNAGTGKTVLMQDKLNSLNKDEYMIANVPFNFYTTSALLQLVLEKPLEKKAGRNYGPPGTRRLIYFVDDLNMPEVDQYFTVQPHTFMRQHIDHKHWYDRVKLSLKEIHKTQYVACMNPTAGSFTIDPRLQRHFCVFAMNFPNKEALMTIYSSILSQHMALANFQGVVQRFATNLVGAALNLHTRIATSFLPTAIKFHYVFNLRDLSNIFQGILFSGADCAKTHWELVRLWLHESARVYRDKLVDLDDIVMYDKTAKDVVKKTFEDVDEEVVFKEPVIYCHFALGIGDPKYMPVLNWESLNKVLIEALDNYNELNAAMNLVLFEDAMMHICRINRILESPRGNALLIGVGGSGKQSLSRLSASISSLDVFQITLRKGYSITDLKLDLAELYRKAGIKSVGIMFLMTDSQVADEKFLVLINDLLASGEIPGLFTDDQMEEVFNGVKSEVKQAGMDETRENCWSFFIDKVRRLLKVVLCFSPVGNTLRVRSRKFPAVTNCTSIDWFHEWPEQALISVSARFLEDNEYLSPDARTCISKFMSFVHSSVNELSQEYMAVEKRYNYTTPKSFLEQITLYQNLLQRKFVDLQGSITRLENGLEKLRSTAAQVDDLKDKLAAQEVVVAQKNEDANKLIQVVGAEKEKVGKEKAIADEEEKKVSVITKEVQIKQEDCARDLAKAEPALAAAEAALNTLNKQSHGDESFWIPPAAVVNVTSAVMCLLAPKGKVPKDRSWKNAKATIMSKDPDFNPEFIAAKSTAAAGLCSWAINIVTYYYIYCDVEPKRIALQVATDELQAAQDKLKMIKDKVASLQATLAACQADFERATNEKDPVPAGG</sequence>
<keyword evidence="3" id="KW-0963">Cytoplasm</keyword>
<dbReference type="InterPro" id="IPR042228">
    <property type="entry name" value="Dynein_linker_3"/>
</dbReference>
<comment type="caution">
    <text evidence="16">The sequence shown here is derived from an EMBL/GenBank/DDBJ whole genome shotgun (WGS) entry which is preliminary data.</text>
</comment>
<comment type="similarity">
    <text evidence="2">Belongs to the dynein heavy chain family.</text>
</comment>
<feature type="domain" description="AAA+ ATPase" evidence="15">
    <location>
        <begin position="1433"/>
        <end position="1528"/>
    </location>
</feature>
<dbReference type="Pfam" id="PF12775">
    <property type="entry name" value="AAA_7"/>
    <property type="match status" value="1"/>
</dbReference>
<dbReference type="Gene3D" id="1.10.8.710">
    <property type="match status" value="1"/>
</dbReference>
<dbReference type="Pfam" id="PF12780">
    <property type="entry name" value="AAA_8"/>
    <property type="match status" value="1"/>
</dbReference>
<dbReference type="Gene3D" id="1.20.920.30">
    <property type="match status" value="1"/>
</dbReference>
<evidence type="ECO:0000256" key="4">
    <source>
        <dbReference type="ARBA" id="ARBA00022701"/>
    </source>
</evidence>
<dbReference type="FunFam" id="3.40.50.300:FF:000945">
    <property type="entry name" value="Dynein axonemal heavy chain 9"/>
    <property type="match status" value="1"/>
</dbReference>
<keyword evidence="17" id="KW-1185">Reference proteome</keyword>
<dbReference type="FunFam" id="1.10.472.130:FF:000001">
    <property type="entry name" value="Dynein, axonemal, heavy chain 9"/>
    <property type="match status" value="1"/>
</dbReference>
<feature type="coiled-coil region" evidence="14">
    <location>
        <begin position="2786"/>
        <end position="2827"/>
    </location>
</feature>
<dbReference type="GO" id="GO:0005524">
    <property type="term" value="F:ATP binding"/>
    <property type="evidence" value="ECO:0007669"/>
    <property type="project" value="UniProtKB-KW"/>
</dbReference>
<dbReference type="OrthoDB" id="10251809at2759"/>
<dbReference type="InterPro" id="IPR041589">
    <property type="entry name" value="DNAH3_AAA_lid_1"/>
</dbReference>
<dbReference type="InterPro" id="IPR041466">
    <property type="entry name" value="Dynein_AAA5_ext"/>
</dbReference>
<dbReference type="Gene3D" id="1.20.58.1120">
    <property type="match status" value="1"/>
</dbReference>
<dbReference type="Gene3D" id="3.20.180.20">
    <property type="entry name" value="Dynein heavy chain, N-terminal domain 2"/>
    <property type="match status" value="1"/>
</dbReference>
<dbReference type="GO" id="GO:0045505">
    <property type="term" value="F:dynein intermediate chain binding"/>
    <property type="evidence" value="ECO:0007669"/>
    <property type="project" value="InterPro"/>
</dbReference>
<dbReference type="InterPro" id="IPR013602">
    <property type="entry name" value="Dynein_heavy_linker"/>
</dbReference>
<keyword evidence="6" id="KW-0547">Nucleotide-binding</keyword>
<evidence type="ECO:0000256" key="1">
    <source>
        <dbReference type="ARBA" id="ARBA00004430"/>
    </source>
</evidence>
<evidence type="ECO:0000256" key="14">
    <source>
        <dbReference type="SAM" id="Coils"/>
    </source>
</evidence>
<protein>
    <recommendedName>
        <fullName evidence="15">AAA+ ATPase domain-containing protein</fullName>
    </recommendedName>
</protein>
<keyword evidence="5" id="KW-0677">Repeat</keyword>
<dbReference type="InterPro" id="IPR027417">
    <property type="entry name" value="P-loop_NTPase"/>
</dbReference>
<evidence type="ECO:0000256" key="10">
    <source>
        <dbReference type="ARBA" id="ARBA00023069"/>
    </source>
</evidence>
<dbReference type="FunFam" id="3.40.50.300:FF:000063">
    <property type="entry name" value="dynein heavy chain 6, axonemal"/>
    <property type="match status" value="1"/>
</dbReference>
<dbReference type="Gene3D" id="1.10.287.2620">
    <property type="match status" value="1"/>
</dbReference>
<dbReference type="GO" id="GO:0031514">
    <property type="term" value="C:motile cilium"/>
    <property type="evidence" value="ECO:0007669"/>
    <property type="project" value="UniProtKB-ARBA"/>
</dbReference>
<feature type="coiled-coil region" evidence="14">
    <location>
        <begin position="967"/>
        <end position="994"/>
    </location>
</feature>
<dbReference type="Pfam" id="PF08385">
    <property type="entry name" value="DHC_N1"/>
    <property type="match status" value="1"/>
</dbReference>
<dbReference type="FunFam" id="1.20.58.1120:FF:000002">
    <property type="entry name" value="Dynein heavy chain 9, axonemal"/>
    <property type="match status" value="1"/>
</dbReference>
<accession>A0A2T7PYF2</accession>
<keyword evidence="7" id="KW-0067">ATP-binding</keyword>
<evidence type="ECO:0000259" key="15">
    <source>
        <dbReference type="SMART" id="SM00382"/>
    </source>
</evidence>
<dbReference type="Pfam" id="PF17852">
    <property type="entry name" value="Dynein_AAA_lid"/>
    <property type="match status" value="1"/>
</dbReference>
<evidence type="ECO:0000256" key="12">
    <source>
        <dbReference type="ARBA" id="ARBA00023212"/>
    </source>
</evidence>
<dbReference type="FunFam" id="1.20.140.100:FF:000001">
    <property type="entry name" value="dynein heavy chain 17, axonemal"/>
    <property type="match status" value="1"/>
</dbReference>
<dbReference type="InterPro" id="IPR043157">
    <property type="entry name" value="Dynein_AAA1S"/>
</dbReference>
<dbReference type="Proteomes" id="UP000245119">
    <property type="component" value="Linkage Group LG1"/>
</dbReference>
<dbReference type="GO" id="GO:0005930">
    <property type="term" value="C:axoneme"/>
    <property type="evidence" value="ECO:0007669"/>
    <property type="project" value="UniProtKB-SubCell"/>
</dbReference>
<dbReference type="InterPro" id="IPR013594">
    <property type="entry name" value="Dynein_heavy_tail"/>
</dbReference>
<keyword evidence="13" id="KW-0966">Cell projection</keyword>
<dbReference type="SUPFAM" id="SSF52540">
    <property type="entry name" value="P-loop containing nucleoside triphosphate hydrolases"/>
    <property type="match status" value="4"/>
</dbReference>
<evidence type="ECO:0000313" key="17">
    <source>
        <dbReference type="Proteomes" id="UP000245119"/>
    </source>
</evidence>
<gene>
    <name evidence="16" type="ORF">C0Q70_01053</name>
</gene>
<dbReference type="PANTHER" id="PTHR45703:SF8">
    <property type="entry name" value="DYNEINS HEAVY CHAIN"/>
    <property type="match status" value="1"/>
</dbReference>
<dbReference type="Gene3D" id="1.10.472.130">
    <property type="match status" value="1"/>
</dbReference>
<dbReference type="Pfam" id="PF08393">
    <property type="entry name" value="DHC_N2"/>
    <property type="match status" value="2"/>
</dbReference>
<dbReference type="Gene3D" id="1.20.920.20">
    <property type="match status" value="2"/>
</dbReference>
<dbReference type="InterPro" id="IPR003593">
    <property type="entry name" value="AAA+_ATPase"/>
</dbReference>
<evidence type="ECO:0000256" key="2">
    <source>
        <dbReference type="ARBA" id="ARBA00008887"/>
    </source>
</evidence>
<dbReference type="InterPro" id="IPR026983">
    <property type="entry name" value="DHC"/>
</dbReference>
<dbReference type="InterPro" id="IPR035699">
    <property type="entry name" value="AAA_6"/>
</dbReference>
<evidence type="ECO:0000313" key="16">
    <source>
        <dbReference type="EMBL" id="PVD38438.1"/>
    </source>
</evidence>
<dbReference type="SMART" id="SM00382">
    <property type="entry name" value="AAA"/>
    <property type="match status" value="2"/>
</dbReference>
<dbReference type="FunFam" id="3.20.180.20:FF:000001">
    <property type="entry name" value="Dynein axonemal heavy chain 5"/>
    <property type="match status" value="1"/>
</dbReference>
<reference evidence="16 17" key="1">
    <citation type="submission" date="2018-04" db="EMBL/GenBank/DDBJ databases">
        <title>The genome of golden apple snail Pomacea canaliculata provides insight into stress tolerance and invasive adaptation.</title>
        <authorList>
            <person name="Liu C."/>
            <person name="Liu B."/>
            <person name="Ren Y."/>
            <person name="Zhang Y."/>
            <person name="Wang H."/>
            <person name="Li S."/>
            <person name="Jiang F."/>
            <person name="Yin L."/>
            <person name="Zhang G."/>
            <person name="Qian W."/>
            <person name="Fan W."/>
        </authorList>
    </citation>
    <scope>NUCLEOTIDE SEQUENCE [LARGE SCALE GENOMIC DNA]</scope>
    <source>
        <strain evidence="16">SZHN2017</strain>
        <tissue evidence="16">Muscle</tissue>
    </source>
</reference>
<evidence type="ECO:0000256" key="11">
    <source>
        <dbReference type="ARBA" id="ARBA00023175"/>
    </source>
</evidence>
<dbReference type="GO" id="GO:0007018">
    <property type="term" value="P:microtubule-based movement"/>
    <property type="evidence" value="ECO:0007669"/>
    <property type="project" value="InterPro"/>
</dbReference>
<feature type="coiled-coil region" evidence="14">
    <location>
        <begin position="2595"/>
        <end position="2656"/>
    </location>
</feature>
<dbReference type="FunFam" id="1.20.920.30:FF:000003">
    <property type="entry name" value="Dynein axonemal heavy chain 17"/>
    <property type="match status" value="1"/>
</dbReference>
<evidence type="ECO:0000256" key="5">
    <source>
        <dbReference type="ARBA" id="ARBA00022737"/>
    </source>
</evidence>
<dbReference type="PANTHER" id="PTHR45703">
    <property type="entry name" value="DYNEIN HEAVY CHAIN"/>
    <property type="match status" value="1"/>
</dbReference>
<dbReference type="InterPro" id="IPR024743">
    <property type="entry name" value="Dynein_HC_stalk"/>
</dbReference>
<dbReference type="GO" id="GO:0030286">
    <property type="term" value="C:dynein complex"/>
    <property type="evidence" value="ECO:0007669"/>
    <property type="project" value="UniProtKB-KW"/>
</dbReference>
<dbReference type="Pfam" id="PF12774">
    <property type="entry name" value="AAA_6"/>
    <property type="match status" value="2"/>
</dbReference>
<dbReference type="Gene3D" id="1.20.140.100">
    <property type="entry name" value="Dynein heavy chain, N-terminal domain 2"/>
    <property type="match status" value="1"/>
</dbReference>
<dbReference type="GO" id="GO:0005874">
    <property type="term" value="C:microtubule"/>
    <property type="evidence" value="ECO:0007669"/>
    <property type="project" value="UniProtKB-KW"/>
</dbReference>
<proteinExistence type="inferred from homology"/>
<dbReference type="Gene3D" id="3.40.50.300">
    <property type="entry name" value="P-loop containing nucleotide triphosphate hydrolases"/>
    <property type="match status" value="3"/>
</dbReference>
<feature type="domain" description="AAA+ ATPase" evidence="15">
    <location>
        <begin position="1997"/>
        <end position="2143"/>
    </location>
</feature>
<keyword evidence="9 14" id="KW-0175">Coiled coil</keyword>
<dbReference type="GO" id="GO:0051959">
    <property type="term" value="F:dynein light intermediate chain binding"/>
    <property type="evidence" value="ECO:0007669"/>
    <property type="project" value="InterPro"/>
</dbReference>
<evidence type="ECO:0000256" key="8">
    <source>
        <dbReference type="ARBA" id="ARBA00023017"/>
    </source>
</evidence>
<evidence type="ECO:0000256" key="13">
    <source>
        <dbReference type="ARBA" id="ARBA00023273"/>
    </source>
</evidence>
<dbReference type="EMBL" id="PZQS01000001">
    <property type="protein sequence ID" value="PVD38438.1"/>
    <property type="molecule type" value="Genomic_DNA"/>
</dbReference>
<comment type="subcellular location">
    <subcellularLocation>
        <location evidence="1">Cytoplasm</location>
        <location evidence="1">Cytoskeleton</location>
        <location evidence="1">Cilium axoneme</location>
    </subcellularLocation>
</comment>
<evidence type="ECO:0000256" key="3">
    <source>
        <dbReference type="ARBA" id="ARBA00022490"/>
    </source>
</evidence>
<dbReference type="InterPro" id="IPR042222">
    <property type="entry name" value="Dynein_2_N"/>
</dbReference>
<dbReference type="Pfam" id="PF17857">
    <property type="entry name" value="AAA_lid_1"/>
    <property type="match status" value="1"/>
</dbReference>
<keyword evidence="8" id="KW-0243">Dynein</keyword>
<evidence type="ECO:0000256" key="6">
    <source>
        <dbReference type="ARBA" id="ARBA00022741"/>
    </source>
</evidence>